<proteinExistence type="inferred from homology"/>
<dbReference type="PANTHER" id="PTHR16301:SF20">
    <property type="entry name" value="IMPACT FAMILY MEMBER YIGZ"/>
    <property type="match status" value="1"/>
</dbReference>
<dbReference type="EMBL" id="JBHSSN010000015">
    <property type="protein sequence ID" value="MFC6324250.1"/>
    <property type="molecule type" value="Genomic_DNA"/>
</dbReference>
<evidence type="ECO:0000259" key="2">
    <source>
        <dbReference type="Pfam" id="PF01205"/>
    </source>
</evidence>
<evidence type="ECO:0000313" key="4">
    <source>
        <dbReference type="EMBL" id="MFC6324250.1"/>
    </source>
</evidence>
<dbReference type="PROSITE" id="PS00910">
    <property type="entry name" value="UPF0029"/>
    <property type="match status" value="1"/>
</dbReference>
<dbReference type="InterPro" id="IPR020568">
    <property type="entry name" value="Ribosomal_Su5_D2-typ_SF"/>
</dbReference>
<dbReference type="InterPro" id="IPR023582">
    <property type="entry name" value="Impact"/>
</dbReference>
<dbReference type="PANTHER" id="PTHR16301">
    <property type="entry name" value="IMPACT-RELATED"/>
    <property type="match status" value="1"/>
</dbReference>
<dbReference type="Pfam" id="PF01205">
    <property type="entry name" value="Impact_N"/>
    <property type="match status" value="1"/>
</dbReference>
<dbReference type="SUPFAM" id="SSF54211">
    <property type="entry name" value="Ribosomal protein S5 domain 2-like"/>
    <property type="match status" value="1"/>
</dbReference>
<protein>
    <submittedName>
        <fullName evidence="4">YigZ family protein</fullName>
    </submittedName>
</protein>
<comment type="caution">
    <text evidence="4">The sequence shown here is derived from an EMBL/GenBank/DDBJ whole genome shotgun (WGS) entry which is preliminary data.</text>
</comment>
<keyword evidence="5" id="KW-1185">Reference proteome</keyword>
<dbReference type="NCBIfam" id="TIGR00257">
    <property type="entry name" value="IMPACT_YIGZ"/>
    <property type="match status" value="1"/>
</dbReference>
<feature type="domain" description="UPF0029" evidence="3">
    <location>
        <begin position="142"/>
        <end position="197"/>
    </location>
</feature>
<evidence type="ECO:0000313" key="5">
    <source>
        <dbReference type="Proteomes" id="UP001596186"/>
    </source>
</evidence>
<evidence type="ECO:0000259" key="3">
    <source>
        <dbReference type="Pfam" id="PF09186"/>
    </source>
</evidence>
<dbReference type="Gene3D" id="3.30.230.30">
    <property type="entry name" value="Impact, N-terminal domain"/>
    <property type="match status" value="1"/>
</dbReference>
<dbReference type="InterPro" id="IPR015269">
    <property type="entry name" value="UPF0029_Impact_C"/>
</dbReference>
<dbReference type="InterPro" id="IPR001498">
    <property type="entry name" value="Impact_N"/>
</dbReference>
<organism evidence="4 5">
    <name type="scientific">Companilactobacillus baiquanensis</name>
    <dbReference type="NCBI Taxonomy" id="2486005"/>
    <lineage>
        <taxon>Bacteria</taxon>
        <taxon>Bacillati</taxon>
        <taxon>Bacillota</taxon>
        <taxon>Bacilli</taxon>
        <taxon>Lactobacillales</taxon>
        <taxon>Lactobacillaceae</taxon>
        <taxon>Companilactobacillus</taxon>
    </lineage>
</organism>
<dbReference type="SUPFAM" id="SSF54980">
    <property type="entry name" value="EF-G C-terminal domain-like"/>
    <property type="match status" value="1"/>
</dbReference>
<feature type="domain" description="Impact N-terminal" evidence="2">
    <location>
        <begin position="21"/>
        <end position="126"/>
    </location>
</feature>
<accession>A0ABW1UXR6</accession>
<dbReference type="InterPro" id="IPR036956">
    <property type="entry name" value="Impact_N_sf"/>
</dbReference>
<dbReference type="Pfam" id="PF09186">
    <property type="entry name" value="DUF1949"/>
    <property type="match status" value="1"/>
</dbReference>
<name>A0ABW1UXR6_9LACO</name>
<reference evidence="5" key="1">
    <citation type="journal article" date="2019" name="Int. J. Syst. Evol. Microbiol.">
        <title>The Global Catalogue of Microorganisms (GCM) 10K type strain sequencing project: providing services to taxonomists for standard genome sequencing and annotation.</title>
        <authorList>
            <consortium name="The Broad Institute Genomics Platform"/>
            <consortium name="The Broad Institute Genome Sequencing Center for Infectious Disease"/>
            <person name="Wu L."/>
            <person name="Ma J."/>
        </authorList>
    </citation>
    <scope>NUCLEOTIDE SEQUENCE [LARGE SCALE GENOMIC DNA]</scope>
    <source>
        <strain evidence="5">CCM 8895</strain>
    </source>
</reference>
<comment type="similarity">
    <text evidence="1">Belongs to the IMPACT family.</text>
</comment>
<dbReference type="Proteomes" id="UP001596186">
    <property type="component" value="Unassembled WGS sequence"/>
</dbReference>
<evidence type="ECO:0000256" key="1">
    <source>
        <dbReference type="ARBA" id="ARBA00007665"/>
    </source>
</evidence>
<sequence>MIVLQNYRTIAANGSFEKDIKKSRFIAHIAQTNSEEEAKSFIQKIREEEKDATHNCTAYIVLENVKIERMSDDGEPSGTAGSPILNVLQQNELENVTAVVTRYFGGIKLGAGGLIRAYSSTTADAIKDIGLVENRIQQGYLISIPYNLFDKFENYAKNQKITLEEKQFSTDVKTNIFLDLSEQEKLIQDIRDQFQNQISFEKTSKEFKQVPIKD</sequence>
<dbReference type="InterPro" id="IPR015796">
    <property type="entry name" value="Impact_YigZ-like"/>
</dbReference>
<gene>
    <name evidence="4" type="ORF">ACFP1F_10910</name>
</gene>
<dbReference type="InterPro" id="IPR035647">
    <property type="entry name" value="EFG_III/V"/>
</dbReference>
<dbReference type="InterPro" id="IPR020569">
    <property type="entry name" value="UPF0029_Impact_CS"/>
</dbReference>